<name>A0A381P964_9ZZZZ</name>
<organism evidence="3">
    <name type="scientific">marine metagenome</name>
    <dbReference type="NCBI Taxonomy" id="408172"/>
    <lineage>
        <taxon>unclassified sequences</taxon>
        <taxon>metagenomes</taxon>
        <taxon>ecological metagenomes</taxon>
    </lineage>
</organism>
<evidence type="ECO:0000256" key="1">
    <source>
        <dbReference type="ARBA" id="ARBA00022527"/>
    </source>
</evidence>
<dbReference type="Pfam" id="PF13581">
    <property type="entry name" value="HATPase_c_2"/>
    <property type="match status" value="1"/>
</dbReference>
<feature type="domain" description="Histidine kinase/HSP90-like ATPase" evidence="2">
    <location>
        <begin position="12"/>
        <end position="131"/>
    </location>
</feature>
<proteinExistence type="predicted"/>
<keyword evidence="1" id="KW-0723">Serine/threonine-protein kinase</keyword>
<dbReference type="InterPro" id="IPR050267">
    <property type="entry name" value="Anti-sigma-factor_SerPK"/>
</dbReference>
<accession>A0A381P964</accession>
<evidence type="ECO:0000259" key="2">
    <source>
        <dbReference type="Pfam" id="PF13581"/>
    </source>
</evidence>
<protein>
    <recommendedName>
        <fullName evidence="2">Histidine kinase/HSP90-like ATPase domain-containing protein</fullName>
    </recommendedName>
</protein>
<feature type="non-terminal residue" evidence="3">
    <location>
        <position position="1"/>
    </location>
</feature>
<dbReference type="EMBL" id="UINC01000888">
    <property type="protein sequence ID" value="SUZ62779.1"/>
    <property type="molecule type" value="Genomic_DNA"/>
</dbReference>
<dbReference type="PANTHER" id="PTHR35526">
    <property type="entry name" value="ANTI-SIGMA-F FACTOR RSBW-RELATED"/>
    <property type="match status" value="1"/>
</dbReference>
<sequence>VDQELILELPNDIRSIEHAVEYVTRHCTSCCEYARRLNLNFRVGLTEALSNAMLYGNNSDPEKSVRVEVAIKLEEVSVRVTDQGVGFDPTTVPDPTLPANISKSGGRGIFLMKALMDEVQFNDRGNSVTLVLRFEGEATA</sequence>
<dbReference type="GO" id="GO:0004674">
    <property type="term" value="F:protein serine/threonine kinase activity"/>
    <property type="evidence" value="ECO:0007669"/>
    <property type="project" value="UniProtKB-KW"/>
</dbReference>
<evidence type="ECO:0000313" key="3">
    <source>
        <dbReference type="EMBL" id="SUZ62779.1"/>
    </source>
</evidence>
<dbReference type="PANTHER" id="PTHR35526:SF3">
    <property type="entry name" value="ANTI-SIGMA-F FACTOR RSBW"/>
    <property type="match status" value="1"/>
</dbReference>
<dbReference type="InterPro" id="IPR003594">
    <property type="entry name" value="HATPase_dom"/>
</dbReference>
<dbReference type="AlphaFoldDB" id="A0A381P964"/>
<dbReference type="CDD" id="cd16936">
    <property type="entry name" value="HATPase_RsbW-like"/>
    <property type="match status" value="1"/>
</dbReference>
<gene>
    <name evidence="3" type="ORF">METZ01_LOCUS15633</name>
</gene>
<keyword evidence="1" id="KW-0808">Transferase</keyword>
<reference evidence="3" key="1">
    <citation type="submission" date="2018-05" db="EMBL/GenBank/DDBJ databases">
        <authorList>
            <person name="Lanie J.A."/>
            <person name="Ng W.-L."/>
            <person name="Kazmierczak K.M."/>
            <person name="Andrzejewski T.M."/>
            <person name="Davidsen T.M."/>
            <person name="Wayne K.J."/>
            <person name="Tettelin H."/>
            <person name="Glass J.I."/>
            <person name="Rusch D."/>
            <person name="Podicherti R."/>
            <person name="Tsui H.-C.T."/>
            <person name="Winkler M.E."/>
        </authorList>
    </citation>
    <scope>NUCLEOTIDE SEQUENCE</scope>
</reference>
<dbReference type="InterPro" id="IPR036890">
    <property type="entry name" value="HATPase_C_sf"/>
</dbReference>
<keyword evidence="1" id="KW-0418">Kinase</keyword>
<dbReference type="Gene3D" id="3.30.565.10">
    <property type="entry name" value="Histidine kinase-like ATPase, C-terminal domain"/>
    <property type="match status" value="1"/>
</dbReference>
<dbReference type="SUPFAM" id="SSF55874">
    <property type="entry name" value="ATPase domain of HSP90 chaperone/DNA topoisomerase II/histidine kinase"/>
    <property type="match status" value="1"/>
</dbReference>